<feature type="region of interest" description="Disordered" evidence="1">
    <location>
        <begin position="1"/>
        <end position="35"/>
    </location>
</feature>
<feature type="region of interest" description="Disordered" evidence="1">
    <location>
        <begin position="250"/>
        <end position="270"/>
    </location>
</feature>
<comment type="caution">
    <text evidence="2">The sequence shown here is derived from an EMBL/GenBank/DDBJ whole genome shotgun (WGS) entry which is preliminary data.</text>
</comment>
<organism evidence="2 3">
    <name type="scientific">Durusdinium trenchii</name>
    <dbReference type="NCBI Taxonomy" id="1381693"/>
    <lineage>
        <taxon>Eukaryota</taxon>
        <taxon>Sar</taxon>
        <taxon>Alveolata</taxon>
        <taxon>Dinophyceae</taxon>
        <taxon>Suessiales</taxon>
        <taxon>Symbiodiniaceae</taxon>
        <taxon>Durusdinium</taxon>
    </lineage>
</organism>
<dbReference type="Proteomes" id="UP001642464">
    <property type="component" value="Unassembled WGS sequence"/>
</dbReference>
<reference evidence="2 3" key="1">
    <citation type="submission" date="2024-02" db="EMBL/GenBank/DDBJ databases">
        <authorList>
            <person name="Chen Y."/>
            <person name="Shah S."/>
            <person name="Dougan E. K."/>
            <person name="Thang M."/>
            <person name="Chan C."/>
        </authorList>
    </citation>
    <scope>NUCLEOTIDE SEQUENCE [LARGE SCALE GENOMIC DNA]</scope>
</reference>
<evidence type="ECO:0000313" key="2">
    <source>
        <dbReference type="EMBL" id="CAK9114148.1"/>
    </source>
</evidence>
<sequence>MPPRSAAGGGDFAAGPPERRRLATEDEASIHCGGALPPEPMPCSGLCVELLFLDEDTAEYDEERRSSAKGLVASLQRQLGDAGSHLRRKSAFGSLVSRGAFVRILSYEQISPRRQTSMVAATASECVSSWSRPGVVPERALAPPPRDAGGVGAEKHTVPKLHLRSSGPLALPTDGLGAAFAALFSWMPGCSTSLCRAEPTDTVRVGTMPQAAPFDTQVEGKAEAGLGGWPLSLPEVHVAFLNASDLRKSAPSLAASPGTSPRPSGTEGPPEFQRAAIELDEDELVLLCPALLKSVLGGTPSTASSKVSDAWPAPGRLVCPRAGLSRMRGLRAQELNNAPTPHVLEFEVVSGGQRFRLLAALPNGKVAARFREASQAPAQQATPTPRPCNGVRCELRINAQLRLESNRDFQNCAAVVRRGICEATHVSAERVLVQRIWMESSNFDA</sequence>
<evidence type="ECO:0000256" key="1">
    <source>
        <dbReference type="SAM" id="MobiDB-lite"/>
    </source>
</evidence>
<keyword evidence="3" id="KW-1185">Reference proteome</keyword>
<protein>
    <submittedName>
        <fullName evidence="2">E3 ubiquitin-protein ligase HERC1</fullName>
    </submittedName>
</protein>
<evidence type="ECO:0000313" key="3">
    <source>
        <dbReference type="Proteomes" id="UP001642464"/>
    </source>
</evidence>
<accession>A0ABP0SP16</accession>
<dbReference type="EMBL" id="CAXAMM010044317">
    <property type="protein sequence ID" value="CAK9114148.1"/>
    <property type="molecule type" value="Genomic_DNA"/>
</dbReference>
<proteinExistence type="predicted"/>
<gene>
    <name evidence="2" type="ORF">SCF082_LOCUS52882</name>
</gene>
<name>A0ABP0SP16_9DINO</name>